<accession>A0A4Q5A618</accession>
<dbReference type="AlphaFoldDB" id="A0A4Q5A618"/>
<protein>
    <submittedName>
        <fullName evidence="1">Uncharacterized protein</fullName>
    </submittedName>
</protein>
<reference evidence="1 2" key="1">
    <citation type="submission" date="2018-12" db="EMBL/GenBank/DDBJ databases">
        <title>Unveiling genomic diversity among members of the Bifidobacterium pseudolongum species, a widely distributed gut commensal of the animal kingdom.</title>
        <authorList>
            <person name="Lugli G.A."/>
            <person name="Duranti S."/>
            <person name="Albert K."/>
            <person name="Mancabelli L."/>
            <person name="Napoli S."/>
            <person name="Viappiani A."/>
            <person name="Anzalone R."/>
            <person name="Longhi G."/>
            <person name="Milani C."/>
            <person name="Turroni F."/>
            <person name="Alessandri G."/>
            <person name="Sela D.A."/>
            <person name="Van Sinderen D."/>
            <person name="Ventura M."/>
        </authorList>
    </citation>
    <scope>NUCLEOTIDE SEQUENCE [LARGE SCALE GENOMIC DNA]</scope>
    <source>
        <strain evidence="1 2">2071B</strain>
    </source>
</reference>
<sequence>MTRITIASDVDTLVLNGNRTWQVGDRSMILKKDGIKGLYGSPDVREKPLDRPQMDGAYWPSRLTQGARTITLDAFAHGLSSVETMRLIDRLNDLMGRELSILVEDSAGQRTLSGWLSADPEPLMLVTQRHFEFALIITCPDPYKYGEWLWQALHAGSVRVDNTGTAPTWIRFRASSRITRLHAVWGDAEIEWEGDTASLTLDTRDMIPSAGLVTADWAMPIQPGVTQVTVDTDCTDLRVGFRPAWR</sequence>
<dbReference type="RefSeq" id="WP_129864437.1">
    <property type="nucleotide sequence ID" value="NZ_RYUM01000012.1"/>
</dbReference>
<organism evidence="1 2">
    <name type="scientific">Bifidobacterium pseudolongum subsp. globosum</name>
    <dbReference type="NCBI Taxonomy" id="1690"/>
    <lineage>
        <taxon>Bacteria</taxon>
        <taxon>Bacillati</taxon>
        <taxon>Actinomycetota</taxon>
        <taxon>Actinomycetes</taxon>
        <taxon>Bifidobacteriales</taxon>
        <taxon>Bifidobacteriaceae</taxon>
        <taxon>Bifidobacterium</taxon>
    </lineage>
</organism>
<gene>
    <name evidence="1" type="ORF">PG2071B_1120</name>
</gene>
<comment type="caution">
    <text evidence="1">The sequence shown here is derived from an EMBL/GenBank/DDBJ whole genome shotgun (WGS) entry which is preliminary data.</text>
</comment>
<evidence type="ECO:0000313" key="1">
    <source>
        <dbReference type="EMBL" id="RYQ18999.1"/>
    </source>
</evidence>
<dbReference type="EMBL" id="RYUM01000012">
    <property type="protein sequence ID" value="RYQ18999.1"/>
    <property type="molecule type" value="Genomic_DNA"/>
</dbReference>
<dbReference type="Proteomes" id="UP000291187">
    <property type="component" value="Unassembled WGS sequence"/>
</dbReference>
<dbReference type="Gene3D" id="2.40.30.200">
    <property type="match status" value="1"/>
</dbReference>
<proteinExistence type="predicted"/>
<name>A0A4Q5A618_9BIFI</name>
<evidence type="ECO:0000313" key="2">
    <source>
        <dbReference type="Proteomes" id="UP000291187"/>
    </source>
</evidence>